<dbReference type="KEGG" id="awd:AWOD_II_0074"/>
<sequence>MNFSLEQLNTFVAVYEQQAFSKAAIKLTKHRTTVAQVITSLEDQLAITLFNRLSRSVEPTEDAVLLYHYAKQILEQAKTLDRFALSLSFGGLESVTIAYASFLPHHVVSKIRRQLYEDFPSMRVNFLVRTKPEIKAGIEDGSIHFGIVNIYESKVINSIDFTFLGNMPFVPFAHAGSELSTKPSSEALSTMKSLRQFVLKSMVDDKMTEKVVVSSKHEYVDQLAVIIKLVQDNFGWALLPKSIIESEYVTENLVEIKCDEIKQDIMVPISLWCPHSKQIAQVKKSIIKVADYYINKSAN</sequence>
<dbReference type="InterPro" id="IPR000847">
    <property type="entry name" value="LysR_HTH_N"/>
</dbReference>
<evidence type="ECO:0000256" key="1">
    <source>
        <dbReference type="ARBA" id="ARBA00009437"/>
    </source>
</evidence>
<evidence type="ECO:0000256" key="4">
    <source>
        <dbReference type="ARBA" id="ARBA00023163"/>
    </source>
</evidence>
<evidence type="ECO:0000256" key="2">
    <source>
        <dbReference type="ARBA" id="ARBA00023015"/>
    </source>
</evidence>
<dbReference type="HOGENOM" id="CLU_039613_35_0_6"/>
<dbReference type="GO" id="GO:0000976">
    <property type="term" value="F:transcription cis-regulatory region binding"/>
    <property type="evidence" value="ECO:0007669"/>
    <property type="project" value="TreeGrafter"/>
</dbReference>
<dbReference type="InterPro" id="IPR036388">
    <property type="entry name" value="WH-like_DNA-bd_sf"/>
</dbReference>
<dbReference type="CDD" id="cd05466">
    <property type="entry name" value="PBP2_LTTR_substrate"/>
    <property type="match status" value="1"/>
</dbReference>
<evidence type="ECO:0000313" key="6">
    <source>
        <dbReference type="EMBL" id="CED56733.1"/>
    </source>
</evidence>
<gene>
    <name evidence="6" type="ORF">AWOD_II_0074</name>
</gene>
<proteinExistence type="inferred from homology"/>
<reference evidence="7" key="1">
    <citation type="submission" date="2014-09" db="EMBL/GenBank/DDBJ databases">
        <authorList>
            <person name="Hjerde E."/>
        </authorList>
    </citation>
    <scope>NUCLEOTIDE SEQUENCE [LARGE SCALE GENOMIC DNA]</scope>
    <source>
        <strain evidence="7">06/09/139</strain>
    </source>
</reference>
<feature type="domain" description="HTH lysR-type" evidence="5">
    <location>
        <begin position="1"/>
        <end position="60"/>
    </location>
</feature>
<dbReference type="AlphaFoldDB" id="A0A090JZ41"/>
<dbReference type="Gene3D" id="3.40.190.290">
    <property type="match status" value="1"/>
</dbReference>
<organism evidence="6 7">
    <name type="scientific">Aliivibrio wodanis</name>
    <dbReference type="NCBI Taxonomy" id="80852"/>
    <lineage>
        <taxon>Bacteria</taxon>
        <taxon>Pseudomonadati</taxon>
        <taxon>Pseudomonadota</taxon>
        <taxon>Gammaproteobacteria</taxon>
        <taxon>Vibrionales</taxon>
        <taxon>Vibrionaceae</taxon>
        <taxon>Aliivibrio</taxon>
    </lineage>
</organism>
<dbReference type="SUPFAM" id="SSF53850">
    <property type="entry name" value="Periplasmic binding protein-like II"/>
    <property type="match status" value="1"/>
</dbReference>
<keyword evidence="2" id="KW-0805">Transcription regulation</keyword>
<dbReference type="InterPro" id="IPR005119">
    <property type="entry name" value="LysR_subst-bd"/>
</dbReference>
<dbReference type="STRING" id="80852.AWOD_II_0074"/>
<evidence type="ECO:0000259" key="5">
    <source>
        <dbReference type="PROSITE" id="PS50931"/>
    </source>
</evidence>
<dbReference type="PANTHER" id="PTHR30126:SF91">
    <property type="entry name" value="LYSR FAMILY TRANSCRIPTIONAL REGULATOR"/>
    <property type="match status" value="1"/>
</dbReference>
<dbReference type="PROSITE" id="PS50931">
    <property type="entry name" value="HTH_LYSR"/>
    <property type="match status" value="1"/>
</dbReference>
<evidence type="ECO:0000256" key="3">
    <source>
        <dbReference type="ARBA" id="ARBA00023125"/>
    </source>
</evidence>
<dbReference type="Proteomes" id="UP000032427">
    <property type="component" value="Chromosome 2"/>
</dbReference>
<name>A0A090JZ41_9GAMM</name>
<dbReference type="SUPFAM" id="SSF46785">
    <property type="entry name" value="Winged helix' DNA-binding domain"/>
    <property type="match status" value="1"/>
</dbReference>
<comment type="similarity">
    <text evidence="1">Belongs to the LysR transcriptional regulatory family.</text>
</comment>
<keyword evidence="7" id="KW-1185">Reference proteome</keyword>
<keyword evidence="3" id="KW-0238">DNA-binding</keyword>
<accession>A0A090JZ41</accession>
<dbReference type="Pfam" id="PF00126">
    <property type="entry name" value="HTH_1"/>
    <property type="match status" value="1"/>
</dbReference>
<dbReference type="GO" id="GO:0003700">
    <property type="term" value="F:DNA-binding transcription factor activity"/>
    <property type="evidence" value="ECO:0007669"/>
    <property type="project" value="InterPro"/>
</dbReference>
<dbReference type="PANTHER" id="PTHR30126">
    <property type="entry name" value="HTH-TYPE TRANSCRIPTIONAL REGULATOR"/>
    <property type="match status" value="1"/>
</dbReference>
<keyword evidence="4" id="KW-0804">Transcription</keyword>
<evidence type="ECO:0000313" key="7">
    <source>
        <dbReference type="Proteomes" id="UP000032427"/>
    </source>
</evidence>
<protein>
    <submittedName>
        <fullName evidence="6">HTH-type transcriptional regulator</fullName>
    </submittedName>
</protein>
<dbReference type="OrthoDB" id="9786526at2"/>
<dbReference type="Gene3D" id="1.10.10.10">
    <property type="entry name" value="Winged helix-like DNA-binding domain superfamily/Winged helix DNA-binding domain"/>
    <property type="match status" value="1"/>
</dbReference>
<dbReference type="InterPro" id="IPR036390">
    <property type="entry name" value="WH_DNA-bd_sf"/>
</dbReference>
<dbReference type="PATRIC" id="fig|80852.17.peg.2814"/>
<dbReference type="EMBL" id="LN554847">
    <property type="protein sequence ID" value="CED56733.1"/>
    <property type="molecule type" value="Genomic_DNA"/>
</dbReference>
<dbReference type="Pfam" id="PF03466">
    <property type="entry name" value="LysR_substrate"/>
    <property type="match status" value="1"/>
</dbReference>